<dbReference type="Proteomes" id="UP001187682">
    <property type="component" value="Unassembled WGS sequence"/>
</dbReference>
<dbReference type="AlphaFoldDB" id="A0AAE8N432"/>
<keyword evidence="1" id="KW-0812">Transmembrane</keyword>
<proteinExistence type="predicted"/>
<sequence>MFAARRLPRLLRLRASRSQQSRLSSTRPPPATRASKILSKLPSPLQKYTTRLRSAPLSHVVAFLILHELTAVIPLFGLFGLFHYTSYTPTEYVTEHWGGYVSDAVRTFERYFKRKGWFGFSAEDATSIDTRPGEGGSTEDTKRLITEWEGADGRYKLLADVALAWAITKVLLPARIVGSLWATPWFAGVLVRGRKLFSGRT</sequence>
<dbReference type="EMBL" id="ONZQ02000014">
    <property type="protein sequence ID" value="SPO06026.1"/>
    <property type="molecule type" value="Genomic_DNA"/>
</dbReference>
<protein>
    <submittedName>
        <fullName evidence="2">Uncharacterized protein</fullName>
    </submittedName>
</protein>
<dbReference type="Pfam" id="PF10306">
    <property type="entry name" value="FLILHELTA"/>
    <property type="match status" value="1"/>
</dbReference>
<keyword evidence="3" id="KW-1185">Reference proteome</keyword>
<gene>
    <name evidence="2" type="ORF">DNG_08715</name>
</gene>
<dbReference type="PANTHER" id="PTHR28002:SF1">
    <property type="entry name" value="MIOREX COMPLEX COMPONENT 11"/>
    <property type="match status" value="1"/>
</dbReference>
<accession>A0AAE8N432</accession>
<feature type="transmembrane region" description="Helical" evidence="1">
    <location>
        <begin position="170"/>
        <end position="191"/>
    </location>
</feature>
<keyword evidence="1" id="KW-0472">Membrane</keyword>
<evidence type="ECO:0000313" key="2">
    <source>
        <dbReference type="EMBL" id="SPO06026.1"/>
    </source>
</evidence>
<dbReference type="GO" id="GO:0005739">
    <property type="term" value="C:mitochondrion"/>
    <property type="evidence" value="ECO:0007669"/>
    <property type="project" value="TreeGrafter"/>
</dbReference>
<keyword evidence="1" id="KW-1133">Transmembrane helix</keyword>
<evidence type="ECO:0000313" key="3">
    <source>
        <dbReference type="Proteomes" id="UP001187682"/>
    </source>
</evidence>
<dbReference type="PANTHER" id="PTHR28002">
    <property type="entry name" value="MIOREX COMPLEX COMPONENT 11"/>
    <property type="match status" value="1"/>
</dbReference>
<feature type="transmembrane region" description="Helical" evidence="1">
    <location>
        <begin position="60"/>
        <end position="82"/>
    </location>
</feature>
<comment type="caution">
    <text evidence="2">The sequence shown here is derived from an EMBL/GenBank/DDBJ whole genome shotgun (WGS) entry which is preliminary data.</text>
</comment>
<evidence type="ECO:0000256" key="1">
    <source>
        <dbReference type="SAM" id="Phobius"/>
    </source>
</evidence>
<dbReference type="InterPro" id="IPR018811">
    <property type="entry name" value="MRX11"/>
</dbReference>
<reference evidence="2" key="1">
    <citation type="submission" date="2018-03" db="EMBL/GenBank/DDBJ databases">
        <authorList>
            <person name="Guldener U."/>
        </authorList>
    </citation>
    <scope>NUCLEOTIDE SEQUENCE</scope>
</reference>
<name>A0AAE8N432_9PEZI</name>
<organism evidence="2 3">
    <name type="scientific">Cephalotrichum gorgonifer</name>
    <dbReference type="NCBI Taxonomy" id="2041049"/>
    <lineage>
        <taxon>Eukaryota</taxon>
        <taxon>Fungi</taxon>
        <taxon>Dikarya</taxon>
        <taxon>Ascomycota</taxon>
        <taxon>Pezizomycotina</taxon>
        <taxon>Sordariomycetes</taxon>
        <taxon>Hypocreomycetidae</taxon>
        <taxon>Microascales</taxon>
        <taxon>Microascaceae</taxon>
        <taxon>Cephalotrichum</taxon>
    </lineage>
</organism>